<dbReference type="PROSITE" id="PS50977">
    <property type="entry name" value="HTH_TETR_2"/>
    <property type="match status" value="1"/>
</dbReference>
<evidence type="ECO:0000256" key="2">
    <source>
        <dbReference type="ARBA" id="ARBA00023125"/>
    </source>
</evidence>
<dbReference type="EMBL" id="QNRK01000008">
    <property type="protein sequence ID" value="RBP15521.1"/>
    <property type="molecule type" value="Genomic_DNA"/>
</dbReference>
<dbReference type="PANTHER" id="PTHR30055:SF234">
    <property type="entry name" value="HTH-TYPE TRANSCRIPTIONAL REGULATOR BETI"/>
    <property type="match status" value="1"/>
</dbReference>
<dbReference type="AlphaFoldDB" id="A0A366FLR8"/>
<keyword evidence="2 4" id="KW-0238">DNA-binding</keyword>
<reference evidence="6 7" key="1">
    <citation type="submission" date="2018-06" db="EMBL/GenBank/DDBJ databases">
        <title>Genomic Encyclopedia of Type Strains, Phase IV (KMG-IV): sequencing the most valuable type-strain genomes for metagenomic binning, comparative biology and taxonomic classification.</title>
        <authorList>
            <person name="Goeker M."/>
        </authorList>
    </citation>
    <scope>NUCLEOTIDE SEQUENCE [LARGE SCALE GENOMIC DNA]</scope>
    <source>
        <strain evidence="6 7">DSM 24875</strain>
    </source>
</reference>
<evidence type="ECO:0000256" key="4">
    <source>
        <dbReference type="PROSITE-ProRule" id="PRU00335"/>
    </source>
</evidence>
<dbReference type="SUPFAM" id="SSF48498">
    <property type="entry name" value="Tetracyclin repressor-like, C-terminal domain"/>
    <property type="match status" value="1"/>
</dbReference>
<dbReference type="GO" id="GO:0003700">
    <property type="term" value="F:DNA-binding transcription factor activity"/>
    <property type="evidence" value="ECO:0007669"/>
    <property type="project" value="TreeGrafter"/>
</dbReference>
<dbReference type="Pfam" id="PF00440">
    <property type="entry name" value="TetR_N"/>
    <property type="match status" value="1"/>
</dbReference>
<keyword evidence="7" id="KW-1185">Reference proteome</keyword>
<evidence type="ECO:0000313" key="6">
    <source>
        <dbReference type="EMBL" id="RBP15521.1"/>
    </source>
</evidence>
<dbReference type="PANTHER" id="PTHR30055">
    <property type="entry name" value="HTH-TYPE TRANSCRIPTIONAL REGULATOR RUTR"/>
    <property type="match status" value="1"/>
</dbReference>
<keyword evidence="1" id="KW-0805">Transcription regulation</keyword>
<sequence>MLSTKERIIAAAANLLDSGGPSAVTLRAVGDAAGISQSAPYRHFTDKRALLDAMVRHIIQQMRTAVDTARIQAATPLAALSLVVGQYYQFARRFPARYRLLLEESRSDNPVGTEARQAFMTVADLVEDAQRAGELREGDPAQIVAIIFGAVHGMADLEQFGLVKVAPEADSEGALPGLLVEILSRHTQRAGA</sequence>
<dbReference type="Pfam" id="PF13305">
    <property type="entry name" value="TetR_C_33"/>
    <property type="match status" value="1"/>
</dbReference>
<name>A0A366FLR8_9HYPH</name>
<organism evidence="6 7">
    <name type="scientific">Roseiarcus fermentans</name>
    <dbReference type="NCBI Taxonomy" id="1473586"/>
    <lineage>
        <taxon>Bacteria</taxon>
        <taxon>Pseudomonadati</taxon>
        <taxon>Pseudomonadota</taxon>
        <taxon>Alphaproteobacteria</taxon>
        <taxon>Hyphomicrobiales</taxon>
        <taxon>Roseiarcaceae</taxon>
        <taxon>Roseiarcus</taxon>
    </lineage>
</organism>
<dbReference type="InterPro" id="IPR050109">
    <property type="entry name" value="HTH-type_TetR-like_transc_reg"/>
</dbReference>
<dbReference type="InterPro" id="IPR036271">
    <property type="entry name" value="Tet_transcr_reg_TetR-rel_C_sf"/>
</dbReference>
<evidence type="ECO:0000313" key="7">
    <source>
        <dbReference type="Proteomes" id="UP000253529"/>
    </source>
</evidence>
<dbReference type="PRINTS" id="PR00455">
    <property type="entry name" value="HTHTETR"/>
</dbReference>
<keyword evidence="3" id="KW-0804">Transcription</keyword>
<accession>A0A366FLR8</accession>
<dbReference type="InterPro" id="IPR009057">
    <property type="entry name" value="Homeodomain-like_sf"/>
</dbReference>
<feature type="domain" description="HTH tetR-type" evidence="5">
    <location>
        <begin position="2"/>
        <end position="62"/>
    </location>
</feature>
<feature type="DNA-binding region" description="H-T-H motif" evidence="4">
    <location>
        <begin position="25"/>
        <end position="44"/>
    </location>
</feature>
<dbReference type="OrthoDB" id="9805134at2"/>
<evidence type="ECO:0000256" key="3">
    <source>
        <dbReference type="ARBA" id="ARBA00023163"/>
    </source>
</evidence>
<dbReference type="RefSeq" id="WP_113888827.1">
    <property type="nucleotide sequence ID" value="NZ_QNRK01000008.1"/>
</dbReference>
<dbReference type="Proteomes" id="UP000253529">
    <property type="component" value="Unassembled WGS sequence"/>
</dbReference>
<evidence type="ECO:0000256" key="1">
    <source>
        <dbReference type="ARBA" id="ARBA00023015"/>
    </source>
</evidence>
<dbReference type="Gene3D" id="1.10.357.10">
    <property type="entry name" value="Tetracycline Repressor, domain 2"/>
    <property type="match status" value="1"/>
</dbReference>
<gene>
    <name evidence="6" type="ORF">DFR50_10878</name>
</gene>
<dbReference type="InterPro" id="IPR001647">
    <property type="entry name" value="HTH_TetR"/>
</dbReference>
<proteinExistence type="predicted"/>
<protein>
    <submittedName>
        <fullName evidence="6">TetR family transcriptional regulator</fullName>
    </submittedName>
</protein>
<evidence type="ECO:0000259" key="5">
    <source>
        <dbReference type="PROSITE" id="PS50977"/>
    </source>
</evidence>
<dbReference type="InterPro" id="IPR025996">
    <property type="entry name" value="MT1864/Rv1816-like_C"/>
</dbReference>
<comment type="caution">
    <text evidence="6">The sequence shown here is derived from an EMBL/GenBank/DDBJ whole genome shotgun (WGS) entry which is preliminary data.</text>
</comment>
<dbReference type="SUPFAM" id="SSF46689">
    <property type="entry name" value="Homeodomain-like"/>
    <property type="match status" value="1"/>
</dbReference>
<dbReference type="GO" id="GO:0000976">
    <property type="term" value="F:transcription cis-regulatory region binding"/>
    <property type="evidence" value="ECO:0007669"/>
    <property type="project" value="TreeGrafter"/>
</dbReference>